<dbReference type="AlphaFoldDB" id="A0A3S3UT97"/>
<keyword evidence="3" id="KW-1185">Reference proteome</keyword>
<feature type="region of interest" description="Disordered" evidence="1">
    <location>
        <begin position="42"/>
        <end position="62"/>
    </location>
</feature>
<proteinExistence type="predicted"/>
<name>A0A3S3UT97_9RHOB</name>
<protein>
    <submittedName>
        <fullName evidence="2">Stability/partitioning determinant</fullName>
    </submittedName>
</protein>
<dbReference type="EMBL" id="SBLC01000078">
    <property type="protein sequence ID" value="RWY35608.1"/>
    <property type="molecule type" value="Genomic_DNA"/>
</dbReference>
<accession>A0A3S3UT97</accession>
<evidence type="ECO:0000256" key="1">
    <source>
        <dbReference type="SAM" id="MobiDB-lite"/>
    </source>
</evidence>
<sequence>MSTRAKIGFGDALGDLSGFAPLPRVKTTAPPVEAAAVAGFTSREAPTAPAKPQQRRHRTGRSAQINIKAKPDTIAALNAWADEQGISIAEAFEKMVENLKDSL</sequence>
<organism evidence="2 3">
    <name type="scientific">Falsigemmobacter intermedius</name>
    <dbReference type="NCBI Taxonomy" id="1553448"/>
    <lineage>
        <taxon>Bacteria</taxon>
        <taxon>Pseudomonadati</taxon>
        <taxon>Pseudomonadota</taxon>
        <taxon>Alphaproteobacteria</taxon>
        <taxon>Rhodobacterales</taxon>
        <taxon>Paracoccaceae</taxon>
        <taxon>Falsigemmobacter</taxon>
    </lineage>
</organism>
<evidence type="ECO:0000313" key="3">
    <source>
        <dbReference type="Proteomes" id="UP000287168"/>
    </source>
</evidence>
<gene>
    <name evidence="2" type="ORF">EP867_18685</name>
</gene>
<reference evidence="2 3" key="1">
    <citation type="journal article" date="2015" name="Int. J. Syst. Evol. Microbiol.">
        <title>Gemmobacter intermedius sp. nov., isolated from a white stork (Ciconia ciconia).</title>
        <authorList>
            <person name="Kampfer P."/>
            <person name="Jerzak L."/>
            <person name="Wilharm G."/>
            <person name="Golke J."/>
            <person name="Busse H.J."/>
            <person name="Glaeser S.P."/>
        </authorList>
    </citation>
    <scope>NUCLEOTIDE SEQUENCE [LARGE SCALE GENOMIC DNA]</scope>
    <source>
        <strain evidence="2 3">119/4</strain>
    </source>
</reference>
<dbReference type="OrthoDB" id="7477461at2"/>
<dbReference type="RefSeq" id="WP_128490959.1">
    <property type="nucleotide sequence ID" value="NZ_JBHLXB010000112.1"/>
</dbReference>
<comment type="caution">
    <text evidence="2">The sequence shown here is derived from an EMBL/GenBank/DDBJ whole genome shotgun (WGS) entry which is preliminary data.</text>
</comment>
<dbReference type="Proteomes" id="UP000287168">
    <property type="component" value="Unassembled WGS sequence"/>
</dbReference>
<evidence type="ECO:0000313" key="2">
    <source>
        <dbReference type="EMBL" id="RWY35608.1"/>
    </source>
</evidence>